<dbReference type="RefSeq" id="WP_204517385.1">
    <property type="nucleotide sequence ID" value="NZ_BAABIN010000038.1"/>
</dbReference>
<reference evidence="1" key="1">
    <citation type="submission" date="2021-01" db="EMBL/GenBank/DDBJ databases">
        <title>Genomic Encyclopedia of Type Strains, Phase IV (KMG-IV): sequencing the most valuable type-strain genomes for metagenomic binning, comparative biology and taxonomic classification.</title>
        <authorList>
            <person name="Goeker M."/>
        </authorList>
    </citation>
    <scope>NUCLEOTIDE SEQUENCE</scope>
    <source>
        <strain evidence="1">DSM 25523</strain>
    </source>
</reference>
<comment type="caution">
    <text evidence="1">The sequence shown here is derived from an EMBL/GenBank/DDBJ whole genome shotgun (WGS) entry which is preliminary data.</text>
</comment>
<organism evidence="1 2">
    <name type="scientific">Brevibacillus fulvus</name>
    <dbReference type="NCBI Taxonomy" id="1125967"/>
    <lineage>
        <taxon>Bacteria</taxon>
        <taxon>Bacillati</taxon>
        <taxon>Bacillota</taxon>
        <taxon>Bacilli</taxon>
        <taxon>Bacillales</taxon>
        <taxon>Paenibacillaceae</taxon>
        <taxon>Brevibacillus</taxon>
    </lineage>
</organism>
<keyword evidence="2" id="KW-1185">Reference proteome</keyword>
<accession>A0A938Y145</accession>
<protein>
    <submittedName>
        <fullName evidence="1">Uncharacterized protein</fullName>
    </submittedName>
</protein>
<dbReference type="Proteomes" id="UP000717624">
    <property type="component" value="Unassembled WGS sequence"/>
</dbReference>
<proteinExistence type="predicted"/>
<dbReference type="AlphaFoldDB" id="A0A938Y145"/>
<name>A0A938Y145_9BACL</name>
<dbReference type="EMBL" id="JAFBEB010000003">
    <property type="protein sequence ID" value="MBM7589662.1"/>
    <property type="molecule type" value="Genomic_DNA"/>
</dbReference>
<sequence length="298" mass="34055">MQSVARDSLYLSMPVTHRQYVAERSLNSYEYKLYQHIRTLYGFDPGNHEPSLAPVFFHDEPCLLAEALYEKTQFSTKVDYLLCCYKTYQLTKKVSAPLAILKSLGLKNVQAFALHNIGVLSPLMAIEWTLATDSTALVVCLEQIYDYQESQTAGYPKADALAMFQLSSAPGPLEICGYDWTLFPGLPGEDDERQLSALTCQLIEQQLQQSRLDRKEITIIAHLHSDAFLYALQRQFPHVYVRADRYNLLTADPFYSLEEYYGQEKKDKEYILLTFADQAAGVGCILLRDCAVERRETR</sequence>
<evidence type="ECO:0000313" key="2">
    <source>
        <dbReference type="Proteomes" id="UP000717624"/>
    </source>
</evidence>
<evidence type="ECO:0000313" key="1">
    <source>
        <dbReference type="EMBL" id="MBM7589662.1"/>
    </source>
</evidence>
<gene>
    <name evidence="1" type="ORF">JOD01_001262</name>
</gene>